<feature type="domain" description="Metallo-beta-lactamase" evidence="2">
    <location>
        <begin position="62"/>
        <end position="283"/>
    </location>
</feature>
<dbReference type="Proteomes" id="UP001172673">
    <property type="component" value="Unassembled WGS sequence"/>
</dbReference>
<dbReference type="SUPFAM" id="SSF56281">
    <property type="entry name" value="Metallo-hydrolase/oxidoreductase"/>
    <property type="match status" value="1"/>
</dbReference>
<dbReference type="InterPro" id="IPR036866">
    <property type="entry name" value="RibonucZ/Hydroxyglut_hydro"/>
</dbReference>
<comment type="caution">
    <text evidence="3">The sequence shown here is derived from an EMBL/GenBank/DDBJ whole genome shotgun (WGS) entry which is preliminary data.</text>
</comment>
<dbReference type="PANTHER" id="PTHR42951">
    <property type="entry name" value="METALLO-BETA-LACTAMASE DOMAIN-CONTAINING"/>
    <property type="match status" value="1"/>
</dbReference>
<dbReference type="AlphaFoldDB" id="A0AA38XKI5"/>
<dbReference type="CDD" id="cd06262">
    <property type="entry name" value="metallo-hydrolase-like_MBL-fold"/>
    <property type="match status" value="1"/>
</dbReference>
<feature type="chain" id="PRO_5041381365" description="Metallo-beta-lactamase domain-containing protein" evidence="1">
    <location>
        <begin position="19"/>
        <end position="354"/>
    </location>
</feature>
<gene>
    <name evidence="3" type="ORF">H2200_001253</name>
</gene>
<keyword evidence="1" id="KW-0732">Signal</keyword>
<evidence type="ECO:0000259" key="2">
    <source>
        <dbReference type="SMART" id="SM00849"/>
    </source>
</evidence>
<dbReference type="EMBL" id="JAPDRK010000002">
    <property type="protein sequence ID" value="KAJ9615179.1"/>
    <property type="molecule type" value="Genomic_DNA"/>
</dbReference>
<dbReference type="PANTHER" id="PTHR42951:SF4">
    <property type="entry name" value="ACYL-COENZYME A THIOESTERASE MBLAC2"/>
    <property type="match status" value="1"/>
</dbReference>
<dbReference type="InterPro" id="IPR050855">
    <property type="entry name" value="NDM-1-like"/>
</dbReference>
<proteinExistence type="predicted"/>
<accession>A0AA38XKI5</accession>
<evidence type="ECO:0000256" key="1">
    <source>
        <dbReference type="SAM" id="SignalP"/>
    </source>
</evidence>
<keyword evidence="4" id="KW-1185">Reference proteome</keyword>
<dbReference type="SMART" id="SM00849">
    <property type="entry name" value="Lactamase_B"/>
    <property type="match status" value="1"/>
</dbReference>
<name>A0AA38XKI5_9EURO</name>
<reference evidence="3" key="1">
    <citation type="submission" date="2022-10" db="EMBL/GenBank/DDBJ databases">
        <title>Culturing micro-colonial fungi from biological soil crusts in the Mojave desert and describing Neophaeococcomyces mojavensis, and introducing the new genera and species Taxawa tesnikishii.</title>
        <authorList>
            <person name="Kurbessoian T."/>
            <person name="Stajich J.E."/>
        </authorList>
    </citation>
    <scope>NUCLEOTIDE SEQUENCE</scope>
    <source>
        <strain evidence="3">TK_41</strain>
    </source>
</reference>
<organism evidence="3 4">
    <name type="scientific">Cladophialophora chaetospira</name>
    <dbReference type="NCBI Taxonomy" id="386627"/>
    <lineage>
        <taxon>Eukaryota</taxon>
        <taxon>Fungi</taxon>
        <taxon>Dikarya</taxon>
        <taxon>Ascomycota</taxon>
        <taxon>Pezizomycotina</taxon>
        <taxon>Eurotiomycetes</taxon>
        <taxon>Chaetothyriomycetidae</taxon>
        <taxon>Chaetothyriales</taxon>
        <taxon>Herpotrichiellaceae</taxon>
        <taxon>Cladophialophora</taxon>
    </lineage>
</organism>
<feature type="signal peptide" evidence="1">
    <location>
        <begin position="1"/>
        <end position="18"/>
    </location>
</feature>
<dbReference type="Gene3D" id="3.60.15.10">
    <property type="entry name" value="Ribonuclease Z/Hydroxyacylglutathione hydrolase-like"/>
    <property type="match status" value="1"/>
</dbReference>
<dbReference type="Pfam" id="PF00753">
    <property type="entry name" value="Lactamase_B"/>
    <property type="match status" value="1"/>
</dbReference>
<dbReference type="InterPro" id="IPR001279">
    <property type="entry name" value="Metallo-B-lactamas"/>
</dbReference>
<sequence length="354" mass="39206">MNWKSLLCLLGSIDGALTHSIKHPRAEKTVFARNTTDTALYYADPINDSTYRIINHDSYVEYPFIYVKLYPELPLAVVVDTGVGAQNGAEGTQAQELKDFIEAEILPTHPFPCKHGKEYQYLVFCTHCHFDHIGGIQAFSDAGAEIVASSFNKSFLAPENLDANSLCSAFGTRLPEYQIDRFVADGQRLKHHGKDLGLVVLQTPGHTPDSLALYDERESWIFVGDTLYKRLEVQPWGETQDVPIILVEQSHWGDYVASLNKLHDFVDNTQTHSGSQIHLSSGHTTSGEDATSFVQAAITFIGRVVAGEVPVIAELAGDEVAPGGTLGDETFVYWQEDGEPLFSLLAPKRFEQDF</sequence>
<protein>
    <recommendedName>
        <fullName evidence="2">Metallo-beta-lactamase domain-containing protein</fullName>
    </recommendedName>
</protein>
<evidence type="ECO:0000313" key="4">
    <source>
        <dbReference type="Proteomes" id="UP001172673"/>
    </source>
</evidence>
<evidence type="ECO:0000313" key="3">
    <source>
        <dbReference type="EMBL" id="KAJ9615179.1"/>
    </source>
</evidence>